<dbReference type="GO" id="GO:0006229">
    <property type="term" value="P:dUTP biosynthetic process"/>
    <property type="evidence" value="ECO:0007669"/>
    <property type="project" value="InterPro"/>
</dbReference>
<dbReference type="GO" id="GO:0015949">
    <property type="term" value="P:nucleobase-containing small molecule interconversion"/>
    <property type="evidence" value="ECO:0007669"/>
    <property type="project" value="TreeGrafter"/>
</dbReference>
<gene>
    <name evidence="3" type="ORF">HGB38_18670</name>
</gene>
<dbReference type="InterPro" id="IPR011962">
    <property type="entry name" value="dCTP_deaminase"/>
</dbReference>
<dbReference type="SUPFAM" id="SSF51283">
    <property type="entry name" value="dUTPase-like"/>
    <property type="match status" value="1"/>
</dbReference>
<keyword evidence="4" id="KW-1185">Reference proteome</keyword>
<evidence type="ECO:0000256" key="2">
    <source>
        <dbReference type="ARBA" id="ARBA00023080"/>
    </source>
</evidence>
<dbReference type="RefSeq" id="WP_157113797.1">
    <property type="nucleotide sequence ID" value="NZ_JAAXOS010000008.1"/>
</dbReference>
<reference evidence="3 4" key="1">
    <citation type="submission" date="2020-04" db="EMBL/GenBank/DDBJ databases">
        <title>MicrobeNet Type strains.</title>
        <authorList>
            <person name="Nicholson A.C."/>
        </authorList>
    </citation>
    <scope>NUCLEOTIDE SEQUENCE [LARGE SCALE GENOMIC DNA]</scope>
    <source>
        <strain evidence="3 4">DSM 44956</strain>
    </source>
</reference>
<dbReference type="CDD" id="cd07557">
    <property type="entry name" value="trimeric_dUTPase"/>
    <property type="match status" value="1"/>
</dbReference>
<dbReference type="PANTHER" id="PTHR42680:SF3">
    <property type="entry name" value="DCTP DEAMINASE"/>
    <property type="match status" value="1"/>
</dbReference>
<dbReference type="Pfam" id="PF22769">
    <property type="entry name" value="DCD"/>
    <property type="match status" value="1"/>
</dbReference>
<accession>A0A7X6L5S3</accession>
<keyword evidence="2" id="KW-0546">Nucleotide metabolism</keyword>
<dbReference type="PANTHER" id="PTHR42680">
    <property type="entry name" value="DCTP DEAMINASE"/>
    <property type="match status" value="1"/>
</dbReference>
<dbReference type="Gene3D" id="2.70.40.10">
    <property type="match status" value="1"/>
</dbReference>
<sequence>MNRKKGSKKLILSRPTIIKYVDNGLISMLPSFDSSQVRPFGIRVHLGAEILRPNATDVDLSVESEIDSLYRRESIVDDGLVLAPGEFALGATIESFMVDPGLACRLDGRSTLARLGLMVHCTAETIDNNNNEHRAVVLELKNISEFTVKIPYRYGVGMLTFIKASEPVDPADEQTQYAGQLDVMGPNLKFPAPYFGGRDAVKSGPLAAPVR</sequence>
<name>A0A7X6L5S3_9NOCA</name>
<organism evidence="3 4">
    <name type="scientific">Nocardia gamkensis</name>
    <dbReference type="NCBI Taxonomy" id="352869"/>
    <lineage>
        <taxon>Bacteria</taxon>
        <taxon>Bacillati</taxon>
        <taxon>Actinomycetota</taxon>
        <taxon>Actinomycetes</taxon>
        <taxon>Mycobacteriales</taxon>
        <taxon>Nocardiaceae</taxon>
        <taxon>Nocardia</taxon>
    </lineage>
</organism>
<evidence type="ECO:0000313" key="4">
    <source>
        <dbReference type="Proteomes" id="UP000540698"/>
    </source>
</evidence>
<proteinExistence type="predicted"/>
<dbReference type="InterPro" id="IPR033704">
    <property type="entry name" value="dUTPase_trimeric"/>
</dbReference>
<dbReference type="InterPro" id="IPR036157">
    <property type="entry name" value="dUTPase-like_sf"/>
</dbReference>
<dbReference type="Proteomes" id="UP000540698">
    <property type="component" value="Unassembled WGS sequence"/>
</dbReference>
<comment type="caution">
    <text evidence="3">The sequence shown here is derived from an EMBL/GenBank/DDBJ whole genome shotgun (WGS) entry which is preliminary data.</text>
</comment>
<evidence type="ECO:0008006" key="5">
    <source>
        <dbReference type="Google" id="ProtNLM"/>
    </source>
</evidence>
<protein>
    <recommendedName>
        <fullName evidence="5">Deoxycytidine triphosphate deaminase</fullName>
    </recommendedName>
</protein>
<evidence type="ECO:0000313" key="3">
    <source>
        <dbReference type="EMBL" id="NKY28232.1"/>
    </source>
</evidence>
<dbReference type="GO" id="GO:0008829">
    <property type="term" value="F:dCTP deaminase activity"/>
    <property type="evidence" value="ECO:0007669"/>
    <property type="project" value="InterPro"/>
</dbReference>
<evidence type="ECO:0000256" key="1">
    <source>
        <dbReference type="ARBA" id="ARBA00022801"/>
    </source>
</evidence>
<dbReference type="AlphaFoldDB" id="A0A7X6L5S3"/>
<keyword evidence="1" id="KW-0378">Hydrolase</keyword>
<dbReference type="EMBL" id="JAAXOS010000008">
    <property type="protein sequence ID" value="NKY28232.1"/>
    <property type="molecule type" value="Genomic_DNA"/>
</dbReference>